<evidence type="ECO:0000256" key="1">
    <source>
        <dbReference type="SAM" id="MobiDB-lite"/>
    </source>
</evidence>
<feature type="transmembrane region" description="Helical" evidence="2">
    <location>
        <begin position="287"/>
        <end position="311"/>
    </location>
</feature>
<dbReference type="RefSeq" id="XP_001830772.2">
    <property type="nucleotide sequence ID" value="XM_001830720.2"/>
</dbReference>
<keyword evidence="2" id="KW-1133">Transmembrane helix</keyword>
<dbReference type="Gene3D" id="2.60.120.260">
    <property type="entry name" value="Galactose-binding domain-like"/>
    <property type="match status" value="2"/>
</dbReference>
<feature type="compositionally biased region" description="Polar residues" evidence="1">
    <location>
        <begin position="445"/>
        <end position="460"/>
    </location>
</feature>
<organism evidence="3 4">
    <name type="scientific">Coprinopsis cinerea (strain Okayama-7 / 130 / ATCC MYA-4618 / FGSC 9003)</name>
    <name type="common">Inky cap fungus</name>
    <name type="synonym">Hormographiella aspergillata</name>
    <dbReference type="NCBI Taxonomy" id="240176"/>
    <lineage>
        <taxon>Eukaryota</taxon>
        <taxon>Fungi</taxon>
        <taxon>Dikarya</taxon>
        <taxon>Basidiomycota</taxon>
        <taxon>Agaricomycotina</taxon>
        <taxon>Agaricomycetes</taxon>
        <taxon>Agaricomycetidae</taxon>
        <taxon>Agaricales</taxon>
        <taxon>Agaricineae</taxon>
        <taxon>Psathyrellaceae</taxon>
        <taxon>Coprinopsis</taxon>
    </lineage>
</organism>
<feature type="region of interest" description="Disordered" evidence="1">
    <location>
        <begin position="362"/>
        <end position="460"/>
    </location>
</feature>
<evidence type="ECO:0008006" key="5">
    <source>
        <dbReference type="Google" id="ProtNLM"/>
    </source>
</evidence>
<dbReference type="EMBL" id="AACS02000003">
    <property type="protein sequence ID" value="EAU91141.2"/>
    <property type="molecule type" value="Genomic_DNA"/>
</dbReference>
<dbReference type="Proteomes" id="UP000001861">
    <property type="component" value="Unassembled WGS sequence"/>
</dbReference>
<keyword evidence="4" id="KW-1185">Reference proteome</keyword>
<dbReference type="InParanoid" id="A8N7G6"/>
<evidence type="ECO:0000313" key="3">
    <source>
        <dbReference type="EMBL" id="EAU91141.2"/>
    </source>
</evidence>
<dbReference type="OMA" id="GMHSITI"/>
<accession>A8N7G6</accession>
<keyword evidence="2" id="KW-0812">Transmembrane</keyword>
<protein>
    <recommendedName>
        <fullName evidence="5">Transmembrane protein</fullName>
    </recommendedName>
</protein>
<evidence type="ECO:0000313" key="4">
    <source>
        <dbReference type="Proteomes" id="UP000001861"/>
    </source>
</evidence>
<feature type="compositionally biased region" description="Polar residues" evidence="1">
    <location>
        <begin position="362"/>
        <end position="375"/>
    </location>
</feature>
<evidence type="ECO:0000256" key="2">
    <source>
        <dbReference type="SAM" id="Phobius"/>
    </source>
</evidence>
<feature type="compositionally biased region" description="Low complexity" evidence="1">
    <location>
        <begin position="376"/>
        <end position="394"/>
    </location>
</feature>
<dbReference type="HOGENOM" id="CLU_594487_0_0_1"/>
<sequence>MPDVYFTFEDSAPFISYSSDWRPGSSDDKQLSRYSESSFMLTNKAGEAMSFKFTGSEAAIYGALRGNHGRFEVQVNQSIPTSRSGSAQVDVFRDPLFREEFPQGEHSVILRNLEEGKYLDVDFVSLKSRLGGEGGSVEIVTVQNTITEGDHKFVYFPPTNWETVAGPNSYMGGSGHITSAFQSSVTLKFKGHAVALYGPSGRDYTSRYSVSLDDGPQEFFSAKRDYPVERHQQLMYLAAGLDGGSHEIKVSLDSPGDTLAIDYANVYIAKGDSGSSSLSGSRSASPAMVFGITFSSGIAFLLLVALLFLFLRRRGYLPFFGRNSDVRSLRRSRSRVSIAGDSKSTVSTISRDMSFTEISTQYAPSSWGPASSWGTPSNAPSSNWAPSSAPSFSSRGKRSKLSGRRPSLHPTLPSIQDNGARTSVYSDIDSKTVEIKGPPNRDIPGSSNSLQAPSAAYTQA</sequence>
<dbReference type="AlphaFoldDB" id="A8N7G6"/>
<dbReference type="KEGG" id="cci:CC1G_03309"/>
<feature type="compositionally biased region" description="Polar residues" evidence="1">
    <location>
        <begin position="413"/>
        <end position="425"/>
    </location>
</feature>
<comment type="caution">
    <text evidence="3">The sequence shown here is derived from an EMBL/GenBank/DDBJ whole genome shotgun (WGS) entry which is preliminary data.</text>
</comment>
<feature type="compositionally biased region" description="Basic residues" evidence="1">
    <location>
        <begin position="395"/>
        <end position="407"/>
    </location>
</feature>
<name>A8N7G6_COPC7</name>
<gene>
    <name evidence="3" type="ORF">CC1G_03309</name>
</gene>
<dbReference type="eggNOG" id="ENOG502SRM3">
    <property type="taxonomic scope" value="Eukaryota"/>
</dbReference>
<reference evidence="3 4" key="1">
    <citation type="journal article" date="2010" name="Proc. Natl. Acad. Sci. U.S.A.">
        <title>Insights into evolution of multicellular fungi from the assembled chromosomes of the mushroom Coprinopsis cinerea (Coprinus cinereus).</title>
        <authorList>
            <person name="Stajich J.E."/>
            <person name="Wilke S.K."/>
            <person name="Ahren D."/>
            <person name="Au C.H."/>
            <person name="Birren B.W."/>
            <person name="Borodovsky M."/>
            <person name="Burns C."/>
            <person name="Canback B."/>
            <person name="Casselton L.A."/>
            <person name="Cheng C.K."/>
            <person name="Deng J."/>
            <person name="Dietrich F.S."/>
            <person name="Fargo D.C."/>
            <person name="Farman M.L."/>
            <person name="Gathman A.C."/>
            <person name="Goldberg J."/>
            <person name="Guigo R."/>
            <person name="Hoegger P.J."/>
            <person name="Hooker J.B."/>
            <person name="Huggins A."/>
            <person name="James T.Y."/>
            <person name="Kamada T."/>
            <person name="Kilaru S."/>
            <person name="Kodira C."/>
            <person name="Kues U."/>
            <person name="Kupfer D."/>
            <person name="Kwan H.S."/>
            <person name="Lomsadze A."/>
            <person name="Li W."/>
            <person name="Lilly W.W."/>
            <person name="Ma L.J."/>
            <person name="Mackey A.J."/>
            <person name="Manning G."/>
            <person name="Martin F."/>
            <person name="Muraguchi H."/>
            <person name="Natvig D.O."/>
            <person name="Palmerini H."/>
            <person name="Ramesh M.A."/>
            <person name="Rehmeyer C.J."/>
            <person name="Roe B.A."/>
            <person name="Shenoy N."/>
            <person name="Stanke M."/>
            <person name="Ter-Hovhannisyan V."/>
            <person name="Tunlid A."/>
            <person name="Velagapudi R."/>
            <person name="Vision T.J."/>
            <person name="Zeng Q."/>
            <person name="Zolan M.E."/>
            <person name="Pukkila P.J."/>
        </authorList>
    </citation>
    <scope>NUCLEOTIDE SEQUENCE [LARGE SCALE GENOMIC DNA]</scope>
    <source>
        <strain evidence="4">Okayama-7 / 130 / ATCC MYA-4618 / FGSC 9003</strain>
    </source>
</reference>
<proteinExistence type="predicted"/>
<dbReference type="VEuPathDB" id="FungiDB:CC1G_03309"/>
<dbReference type="GeneID" id="6007217"/>
<keyword evidence="2" id="KW-0472">Membrane</keyword>
<dbReference type="OrthoDB" id="2564234at2759"/>